<evidence type="ECO:0000313" key="2">
    <source>
        <dbReference type="Proteomes" id="UP000290288"/>
    </source>
</evidence>
<accession>A0A4Q2D2I4</accession>
<sequence length="619" mass="69571">MIEHVSSTNENIRKGIAASLGLTTEVLMKHRHAQISAINLLRAVYELPVSHWFSECIRQAIPSLVDIAVKSGSNDVRQLALCMTHDLCGKVEFQGDIKDAIMKDLNNQLESQYPPTGRHHDVLSQLLKCAESVKKGMEQRQMPFSLPCPWGSPVDFLRDVVRTLLDKIITLSIYGEEMEIDTAQMLLRQIVEDERLNPNLEIDVSRWLNDATTPRFLWTSVPENFINVSGIFKNHLTVDMPFLSKLVEMAANGGSDGVRVASIDLVSTVCRDRDLSSESAQQIASIIRSERQSIIAKWSKPSRCASWIPLIGDMAKRVWFAEAVPIMLEIWKEASVNEDESCRDAEQWLISALISEELSSNPSYQESLANTLPNDLEILVSGAQSQNKVKEIVARVLKIVAQNIKDGIGDTADIDDQSNLPVSRPLRQFLDQPAHWEYRAVWVDILATLTRYFPIELPSVPVIIARMALRDPDSEVQNVCFNALQLLMDQTAESLNAIRSTVLSNSDAFFDSQDYRARHFIAVFLACLGQSKESLQYANEMHLWSIPELVEENLKSAFQDDKKEVRLSWIEFLATIKIHEAKPSVTRKLLDVAIKDPTVMDEAIGALQRLLKDGALLTA</sequence>
<dbReference type="EMBL" id="SDEE01001207">
    <property type="protein sequence ID" value="RXW12534.1"/>
    <property type="molecule type" value="Genomic_DNA"/>
</dbReference>
<dbReference type="AlphaFoldDB" id="A0A4Q2D2I4"/>
<organism evidence="1 2">
    <name type="scientific">Candolleomyces aberdarensis</name>
    <dbReference type="NCBI Taxonomy" id="2316362"/>
    <lineage>
        <taxon>Eukaryota</taxon>
        <taxon>Fungi</taxon>
        <taxon>Dikarya</taxon>
        <taxon>Basidiomycota</taxon>
        <taxon>Agaricomycotina</taxon>
        <taxon>Agaricomycetes</taxon>
        <taxon>Agaricomycetidae</taxon>
        <taxon>Agaricales</taxon>
        <taxon>Agaricineae</taxon>
        <taxon>Psathyrellaceae</taxon>
        <taxon>Candolleomyces</taxon>
    </lineage>
</organism>
<reference evidence="1 2" key="1">
    <citation type="submission" date="2019-01" db="EMBL/GenBank/DDBJ databases">
        <title>Draft genome sequence of Psathyrella aberdarensis IHI B618.</title>
        <authorList>
            <person name="Buettner E."/>
            <person name="Kellner H."/>
        </authorList>
    </citation>
    <scope>NUCLEOTIDE SEQUENCE [LARGE SCALE GENOMIC DNA]</scope>
    <source>
        <strain evidence="1 2">IHI B618</strain>
    </source>
</reference>
<comment type="caution">
    <text evidence="1">The sequence shown here is derived from an EMBL/GenBank/DDBJ whole genome shotgun (WGS) entry which is preliminary data.</text>
</comment>
<dbReference type="Gene3D" id="1.25.10.10">
    <property type="entry name" value="Leucine-rich Repeat Variant"/>
    <property type="match status" value="1"/>
</dbReference>
<gene>
    <name evidence="1" type="ORF">EST38_g13317</name>
</gene>
<dbReference type="InterPro" id="IPR016024">
    <property type="entry name" value="ARM-type_fold"/>
</dbReference>
<keyword evidence="2" id="KW-1185">Reference proteome</keyword>
<dbReference type="Proteomes" id="UP000290288">
    <property type="component" value="Unassembled WGS sequence"/>
</dbReference>
<proteinExistence type="predicted"/>
<name>A0A4Q2D2I4_9AGAR</name>
<dbReference type="InterPro" id="IPR011989">
    <property type="entry name" value="ARM-like"/>
</dbReference>
<dbReference type="SUPFAM" id="SSF48371">
    <property type="entry name" value="ARM repeat"/>
    <property type="match status" value="1"/>
</dbReference>
<protein>
    <submittedName>
        <fullName evidence="1">Uncharacterized protein</fullName>
    </submittedName>
</protein>
<evidence type="ECO:0000313" key="1">
    <source>
        <dbReference type="EMBL" id="RXW12534.1"/>
    </source>
</evidence>